<evidence type="ECO:0000313" key="1">
    <source>
        <dbReference type="EMBL" id="KAI7733831.1"/>
    </source>
</evidence>
<organism evidence="1 2">
    <name type="scientific">Ambrosia artemisiifolia</name>
    <name type="common">Common ragweed</name>
    <dbReference type="NCBI Taxonomy" id="4212"/>
    <lineage>
        <taxon>Eukaryota</taxon>
        <taxon>Viridiplantae</taxon>
        <taxon>Streptophyta</taxon>
        <taxon>Embryophyta</taxon>
        <taxon>Tracheophyta</taxon>
        <taxon>Spermatophyta</taxon>
        <taxon>Magnoliopsida</taxon>
        <taxon>eudicotyledons</taxon>
        <taxon>Gunneridae</taxon>
        <taxon>Pentapetalae</taxon>
        <taxon>asterids</taxon>
        <taxon>campanulids</taxon>
        <taxon>Asterales</taxon>
        <taxon>Asteraceae</taxon>
        <taxon>Asteroideae</taxon>
        <taxon>Heliantheae alliance</taxon>
        <taxon>Heliantheae</taxon>
        <taxon>Ambrosia</taxon>
    </lineage>
</organism>
<proteinExistence type="predicted"/>
<gene>
    <name evidence="1" type="ORF">M8C21_011702</name>
</gene>
<reference evidence="1" key="1">
    <citation type="submission" date="2022-06" db="EMBL/GenBank/DDBJ databases">
        <title>Uncovering the hologenomic basis of an extraordinary plant invasion.</title>
        <authorList>
            <person name="Bieker V.C."/>
            <person name="Martin M.D."/>
            <person name="Gilbert T."/>
            <person name="Hodgins K."/>
            <person name="Battlay P."/>
            <person name="Petersen B."/>
            <person name="Wilson J."/>
        </authorList>
    </citation>
    <scope>NUCLEOTIDE SEQUENCE</scope>
    <source>
        <strain evidence="1">AA19_3_7</strain>
        <tissue evidence="1">Leaf</tissue>
    </source>
</reference>
<dbReference type="Proteomes" id="UP001206925">
    <property type="component" value="Unassembled WGS sequence"/>
</dbReference>
<comment type="caution">
    <text evidence="1">The sequence shown here is derived from an EMBL/GenBank/DDBJ whole genome shotgun (WGS) entry which is preliminary data.</text>
</comment>
<dbReference type="AlphaFoldDB" id="A0AAD5C1Y0"/>
<evidence type="ECO:0000313" key="2">
    <source>
        <dbReference type="Proteomes" id="UP001206925"/>
    </source>
</evidence>
<sequence length="84" mass="9758">MLPFFIRTTKRKELWGTLLMKNPTIIRVFPMELHKINIEITGPMRRTGREGAGWEVVLLTTSTYVAHLVGVFRRLLLTMARGQF</sequence>
<name>A0AAD5C1Y0_AMBAR</name>
<accession>A0AAD5C1Y0</accession>
<dbReference type="EMBL" id="JAMZMK010009900">
    <property type="protein sequence ID" value="KAI7733831.1"/>
    <property type="molecule type" value="Genomic_DNA"/>
</dbReference>
<keyword evidence="2" id="KW-1185">Reference proteome</keyword>
<protein>
    <submittedName>
        <fullName evidence="1">Uncharacterized protein</fullName>
    </submittedName>
</protein>